<evidence type="ECO:0000313" key="5">
    <source>
        <dbReference type="RefSeq" id="XP_005722470.2"/>
    </source>
</evidence>
<dbReference type="InterPro" id="IPR011022">
    <property type="entry name" value="Arrestin_C-like"/>
</dbReference>
<dbReference type="InterPro" id="IPR014756">
    <property type="entry name" value="Ig_E-set"/>
</dbReference>
<dbReference type="Pfam" id="PF02752">
    <property type="entry name" value="Arrestin_C"/>
    <property type="match status" value="1"/>
</dbReference>
<evidence type="ECO:0000313" key="4">
    <source>
        <dbReference type="Proteomes" id="UP000695023"/>
    </source>
</evidence>
<reference evidence="5" key="1">
    <citation type="submission" date="2025-08" db="UniProtKB">
        <authorList>
            <consortium name="RefSeq"/>
        </authorList>
    </citation>
    <scope>IDENTIFICATION</scope>
</reference>
<dbReference type="InterPro" id="IPR011021">
    <property type="entry name" value="Arrestin-like_N"/>
</dbReference>
<dbReference type="GO" id="GO:0005886">
    <property type="term" value="C:plasma membrane"/>
    <property type="evidence" value="ECO:0007669"/>
    <property type="project" value="TreeGrafter"/>
</dbReference>
<feature type="region of interest" description="Disordered" evidence="2">
    <location>
        <begin position="395"/>
        <end position="441"/>
    </location>
</feature>
<dbReference type="Pfam" id="PF00339">
    <property type="entry name" value="Arrestin_N"/>
    <property type="match status" value="1"/>
</dbReference>
<dbReference type="PANTHER" id="PTHR11188">
    <property type="entry name" value="ARRESTIN DOMAIN CONTAINING PROTEIN"/>
    <property type="match status" value="1"/>
</dbReference>
<keyword evidence="4" id="KW-1185">Reference proteome</keyword>
<name>A0A9Y3V654_9CICH</name>
<gene>
    <name evidence="5" type="primary">LOC102202153</name>
</gene>
<dbReference type="InterPro" id="IPR050357">
    <property type="entry name" value="Arrestin_domain-protein"/>
</dbReference>
<feature type="domain" description="Arrestin C-terminal-like" evidence="3">
    <location>
        <begin position="180"/>
        <end position="305"/>
    </location>
</feature>
<sequence length="441" mass="49154">MSSSVKNFTVGYNPLNKSNTFSSGDYLMGQVTFELTNECEVQSLFVKLKGKAQVSWTENYGKTIVTYQSKEKYFSIKQFVIQESMGKLMSFNLAQCCKNVLSPGCHVYPFTFQIPVQDLPSSFKGSCGKILYTVEANLNRSMRMDSKAKAEFTLIQKTNHDPVMMSPQQNMIDKKMKVFSTGSVAMDVSIAKTGFCQGEGIRVMASIQNKSSRDIKPKYCLYRKYSYFANKKRKVETKDILKEEGEAIPHSAGQTVTRIITVPSTVTTSILNCNIIKVEYRLRVYLDVKYASDPEVKFHIVILPALEGSDNQQSSDFLTSEFDQFPNPYMSGGMSFLQNPAAPEPSAPPPSYETYGMYPSFTEITFPVAILPAFQAYPAVPPHYPAAAATPFGFNPNPNPNPPVWGFESQQPIAAPQPSDPPPPYGAYAMYPPLPDFENKS</sequence>
<evidence type="ECO:0000256" key="2">
    <source>
        <dbReference type="SAM" id="MobiDB-lite"/>
    </source>
</evidence>
<protein>
    <submittedName>
        <fullName evidence="5">Arrestin domain-containing protein 3-like</fullName>
    </submittedName>
</protein>
<dbReference type="PANTHER" id="PTHR11188:SF135">
    <property type="entry name" value="ARRESTIN DOMAIN CONTAINING 3-LIKE-RELATED"/>
    <property type="match status" value="1"/>
</dbReference>
<dbReference type="Proteomes" id="UP000695023">
    <property type="component" value="Unplaced"/>
</dbReference>
<dbReference type="GO" id="GO:0005737">
    <property type="term" value="C:cytoplasm"/>
    <property type="evidence" value="ECO:0007669"/>
    <property type="project" value="TreeGrafter"/>
</dbReference>
<dbReference type="GeneID" id="102202153"/>
<organism evidence="4 5">
    <name type="scientific">Pundamilia nyererei</name>
    <dbReference type="NCBI Taxonomy" id="303518"/>
    <lineage>
        <taxon>Eukaryota</taxon>
        <taxon>Metazoa</taxon>
        <taxon>Chordata</taxon>
        <taxon>Craniata</taxon>
        <taxon>Vertebrata</taxon>
        <taxon>Euteleostomi</taxon>
        <taxon>Actinopterygii</taxon>
        <taxon>Neopterygii</taxon>
        <taxon>Teleostei</taxon>
        <taxon>Neoteleostei</taxon>
        <taxon>Acanthomorphata</taxon>
        <taxon>Ovalentaria</taxon>
        <taxon>Cichlomorphae</taxon>
        <taxon>Cichliformes</taxon>
        <taxon>Cichlidae</taxon>
        <taxon>African cichlids</taxon>
        <taxon>Pseudocrenilabrinae</taxon>
        <taxon>Haplochromini</taxon>
        <taxon>Pundamilia</taxon>
    </lineage>
</organism>
<dbReference type="SUPFAM" id="SSF81296">
    <property type="entry name" value="E set domains"/>
    <property type="match status" value="2"/>
</dbReference>
<evidence type="ECO:0000259" key="3">
    <source>
        <dbReference type="SMART" id="SM01017"/>
    </source>
</evidence>
<proteinExistence type="inferred from homology"/>
<dbReference type="AlphaFoldDB" id="A0A9Y3V654"/>
<dbReference type="RefSeq" id="XP_005722470.2">
    <property type="nucleotide sequence ID" value="XM_005722413.2"/>
</dbReference>
<dbReference type="GO" id="GO:0015031">
    <property type="term" value="P:protein transport"/>
    <property type="evidence" value="ECO:0007669"/>
    <property type="project" value="TreeGrafter"/>
</dbReference>
<dbReference type="InterPro" id="IPR014752">
    <property type="entry name" value="Arrestin-like_C"/>
</dbReference>
<evidence type="ECO:0000256" key="1">
    <source>
        <dbReference type="ARBA" id="ARBA00005298"/>
    </source>
</evidence>
<comment type="similarity">
    <text evidence="1">Belongs to the arrestin family.</text>
</comment>
<dbReference type="Gene3D" id="2.60.40.640">
    <property type="match status" value="2"/>
</dbReference>
<accession>A0A9Y3V654</accession>
<dbReference type="SMART" id="SM01017">
    <property type="entry name" value="Arrestin_C"/>
    <property type="match status" value="1"/>
</dbReference>
<dbReference type="GO" id="GO:0007399">
    <property type="term" value="P:nervous system development"/>
    <property type="evidence" value="ECO:0007669"/>
    <property type="project" value="UniProtKB-ARBA"/>
</dbReference>